<accession>A0A853EXN2</accession>
<dbReference type="EMBL" id="JACBYE010000061">
    <property type="protein sequence ID" value="NYS95211.1"/>
    <property type="molecule type" value="Genomic_DNA"/>
</dbReference>
<name>A0A853EXN2_9MICO</name>
<dbReference type="AlphaFoldDB" id="A0A853EXN2"/>
<proteinExistence type="predicted"/>
<protein>
    <submittedName>
        <fullName evidence="1">Uncharacterized protein</fullName>
    </submittedName>
</protein>
<dbReference type="RefSeq" id="WP_179914422.1">
    <property type="nucleotide sequence ID" value="NZ_JACBYE010000061.1"/>
</dbReference>
<dbReference type="Proteomes" id="UP000561011">
    <property type="component" value="Unassembled WGS sequence"/>
</dbReference>
<comment type="caution">
    <text evidence="1">The sequence shown here is derived from an EMBL/GenBank/DDBJ whole genome shotgun (WGS) entry which is preliminary data.</text>
</comment>
<sequence length="151" mass="16870">MGDENQPRWVNQLVSSLAVAIGDEEIRYMAIGEDLEVEGRFTGYVVAFTDSVVVKARSWGATTKETDAPLDEGVHVRAIPARRLSAMDIDATGDWSLTDREWPRLKKVTLFFGDEEVTLPLPGRLLDSGGRNELFEFVEMIRARWNGVVTA</sequence>
<keyword evidence="2" id="KW-1185">Reference proteome</keyword>
<evidence type="ECO:0000313" key="2">
    <source>
        <dbReference type="Proteomes" id="UP000561011"/>
    </source>
</evidence>
<organism evidence="1 2">
    <name type="scientific">Sanguibacter inulinus</name>
    <dbReference type="NCBI Taxonomy" id="60922"/>
    <lineage>
        <taxon>Bacteria</taxon>
        <taxon>Bacillati</taxon>
        <taxon>Actinomycetota</taxon>
        <taxon>Actinomycetes</taxon>
        <taxon>Micrococcales</taxon>
        <taxon>Sanguibacteraceae</taxon>
        <taxon>Sanguibacter</taxon>
    </lineage>
</organism>
<reference evidence="1 2" key="1">
    <citation type="submission" date="2020-07" db="EMBL/GenBank/DDBJ databases">
        <title>MOT database genomes.</title>
        <authorList>
            <person name="Joseph S."/>
            <person name="Aduse-Opoku J."/>
            <person name="Hashim A."/>
            <person name="Wade W."/>
            <person name="Curtis M."/>
        </authorList>
    </citation>
    <scope>NUCLEOTIDE SEQUENCE [LARGE SCALE GENOMIC DNA]</scope>
    <source>
        <strain evidence="1 2">DSM 100099</strain>
    </source>
</reference>
<evidence type="ECO:0000313" key="1">
    <source>
        <dbReference type="EMBL" id="NYS95211.1"/>
    </source>
</evidence>
<gene>
    <name evidence="1" type="ORF">HZZ10_16980</name>
</gene>